<accession>A0ABD0LUB2</accession>
<dbReference type="GO" id="GO:0046872">
    <property type="term" value="F:metal ion binding"/>
    <property type="evidence" value="ECO:0007669"/>
    <property type="project" value="UniProtKB-KW"/>
</dbReference>
<organism evidence="6 7">
    <name type="scientific">Batillaria attramentaria</name>
    <dbReference type="NCBI Taxonomy" id="370345"/>
    <lineage>
        <taxon>Eukaryota</taxon>
        <taxon>Metazoa</taxon>
        <taxon>Spiralia</taxon>
        <taxon>Lophotrochozoa</taxon>
        <taxon>Mollusca</taxon>
        <taxon>Gastropoda</taxon>
        <taxon>Caenogastropoda</taxon>
        <taxon>Sorbeoconcha</taxon>
        <taxon>Cerithioidea</taxon>
        <taxon>Batillariidae</taxon>
        <taxon>Batillaria</taxon>
    </lineage>
</organism>
<name>A0ABD0LUB2_9CAEN</name>
<feature type="region of interest" description="Disordered" evidence="4">
    <location>
        <begin position="205"/>
        <end position="226"/>
    </location>
</feature>
<dbReference type="PANTHER" id="PTHR34524:SF15">
    <property type="entry name" value="EF-HAND DOMAIN-CONTAINING PROTEIN"/>
    <property type="match status" value="1"/>
</dbReference>
<evidence type="ECO:0000256" key="2">
    <source>
        <dbReference type="ARBA" id="ARBA00022737"/>
    </source>
</evidence>
<gene>
    <name evidence="6" type="ORF">BaRGS_00005751</name>
</gene>
<dbReference type="Gene3D" id="1.10.238.10">
    <property type="entry name" value="EF-hand"/>
    <property type="match status" value="1"/>
</dbReference>
<feature type="compositionally biased region" description="Polar residues" evidence="4">
    <location>
        <begin position="97"/>
        <end position="122"/>
    </location>
</feature>
<feature type="region of interest" description="Disordered" evidence="4">
    <location>
        <begin position="97"/>
        <end position="133"/>
    </location>
</feature>
<keyword evidence="2" id="KW-0677">Repeat</keyword>
<feature type="domain" description="Calcyphosin-2 PH" evidence="5">
    <location>
        <begin position="326"/>
        <end position="424"/>
    </location>
</feature>
<dbReference type="AlphaFoldDB" id="A0ABD0LUB2"/>
<dbReference type="EMBL" id="JACVVK020000022">
    <property type="protein sequence ID" value="KAK7503125.1"/>
    <property type="molecule type" value="Genomic_DNA"/>
</dbReference>
<feature type="compositionally biased region" description="Polar residues" evidence="4">
    <location>
        <begin position="49"/>
        <end position="60"/>
    </location>
</feature>
<feature type="compositionally biased region" description="Polar residues" evidence="4">
    <location>
        <begin position="13"/>
        <end position="22"/>
    </location>
</feature>
<protein>
    <recommendedName>
        <fullName evidence="5">Calcyphosin-2 PH domain-containing protein</fullName>
    </recommendedName>
</protein>
<evidence type="ECO:0000256" key="1">
    <source>
        <dbReference type="ARBA" id="ARBA00022723"/>
    </source>
</evidence>
<evidence type="ECO:0000313" key="6">
    <source>
        <dbReference type="EMBL" id="KAK7503125.1"/>
    </source>
</evidence>
<evidence type="ECO:0000313" key="7">
    <source>
        <dbReference type="Proteomes" id="UP001519460"/>
    </source>
</evidence>
<dbReference type="InterPro" id="IPR057461">
    <property type="entry name" value="CAYP2_PH"/>
</dbReference>
<dbReference type="InterPro" id="IPR051581">
    <property type="entry name" value="Ca-bind"/>
</dbReference>
<dbReference type="Pfam" id="PF25348">
    <property type="entry name" value="PH_CAYP2"/>
    <property type="match status" value="1"/>
</dbReference>
<feature type="region of interest" description="Disordered" evidence="4">
    <location>
        <begin position="1"/>
        <end position="82"/>
    </location>
</feature>
<feature type="region of interest" description="Disordered" evidence="4">
    <location>
        <begin position="265"/>
        <end position="302"/>
    </location>
</feature>
<evidence type="ECO:0000256" key="4">
    <source>
        <dbReference type="SAM" id="MobiDB-lite"/>
    </source>
</evidence>
<keyword evidence="1" id="KW-0479">Metal-binding</keyword>
<keyword evidence="3" id="KW-0106">Calcium</keyword>
<keyword evidence="7" id="KW-1185">Reference proteome</keyword>
<dbReference type="Proteomes" id="UP001519460">
    <property type="component" value="Unassembled WGS sequence"/>
</dbReference>
<feature type="compositionally biased region" description="Polar residues" evidence="4">
    <location>
        <begin position="207"/>
        <end position="222"/>
    </location>
</feature>
<dbReference type="PANTHER" id="PTHR34524">
    <property type="entry name" value="CALCYPHOSIN"/>
    <property type="match status" value="1"/>
</dbReference>
<dbReference type="SUPFAM" id="SSF47473">
    <property type="entry name" value="EF-hand"/>
    <property type="match status" value="1"/>
</dbReference>
<proteinExistence type="predicted"/>
<comment type="caution">
    <text evidence="6">The sequence shown here is derived from an EMBL/GenBank/DDBJ whole genome shotgun (WGS) entry which is preliminary data.</text>
</comment>
<evidence type="ECO:0000259" key="5">
    <source>
        <dbReference type="Pfam" id="PF25348"/>
    </source>
</evidence>
<sequence length="607" mass="68823">MDLGLGVRGTPTPRAQQRQLPSSARRPVSARQNRNPITGEDYPIKSARPAQNTGASNSRPESVPSLNLKYLKENDEPMSGPLDVSLRDYKLDTPDTASTVSWGTSPSGFPIQRTQKQTTSVRPSDVPSLSLGMGERLPSARKIPKEPSAWDKMPVPEDLPAPSARHQAMYRQYTEEMKQGYRQHSHSNNVTEEDISKAIFELKKARQTPQTHPDNNQNNNGEMWSDADDDVVDEQWKKQRYTANQMRKKLDAEELLEYNKKQKAVISDPEQNERDRFGGSTTRRARGTQRSLHASKVSTRSTATENLLSRRMRFGARIITRNGRDAVRELTGFFFQLDRTLTVYEFKQFGKSAKAIPFIQRGVFHHLKGPKMGLPYSLSDIFTGADLMISTEGQHALSAELARSKYITLRVTDVDEQEKAELLENTDRPDAPSRLEYENLLFLASVQDAAQAQIRKRGIKTITGLGRHYRQLDKTGTGDLEQVFDIIDPEGERRLDYSVFMRTVLGEMNEFRKALVRKAFIKVDTHKQGTIYVSDIRKFFNVNCPYKPGSDADSTKNALQAFLAAVRASNKQEEVTFIEFEEYYEGLSLGVDDDKDFANILRNTWSI</sequence>
<evidence type="ECO:0000256" key="3">
    <source>
        <dbReference type="ARBA" id="ARBA00022837"/>
    </source>
</evidence>
<reference evidence="6 7" key="1">
    <citation type="journal article" date="2023" name="Sci. Data">
        <title>Genome assembly of the Korean intertidal mud-creeper Batillaria attramentaria.</title>
        <authorList>
            <person name="Patra A.K."/>
            <person name="Ho P.T."/>
            <person name="Jun S."/>
            <person name="Lee S.J."/>
            <person name="Kim Y."/>
            <person name="Won Y.J."/>
        </authorList>
    </citation>
    <scope>NUCLEOTIDE SEQUENCE [LARGE SCALE GENOMIC DNA]</scope>
    <source>
        <strain evidence="6">Wonlab-2016</strain>
    </source>
</reference>
<feature type="compositionally biased region" description="Polar residues" evidence="4">
    <location>
        <begin position="288"/>
        <end position="302"/>
    </location>
</feature>
<dbReference type="InterPro" id="IPR011992">
    <property type="entry name" value="EF-hand-dom_pair"/>
</dbReference>